<name>A0AAU9DRD9_9FUSO</name>
<dbReference type="KEGG" id="haby:HLVA_17020"/>
<dbReference type="AlphaFoldDB" id="A0AAU9DRD9"/>
<evidence type="ECO:0000313" key="1">
    <source>
        <dbReference type="EMBL" id="BDU51133.1"/>
    </source>
</evidence>
<dbReference type="Proteomes" id="UP001321582">
    <property type="component" value="Chromosome"/>
</dbReference>
<reference evidence="1 2" key="1">
    <citation type="submission" date="2022-11" db="EMBL/GenBank/DDBJ databases">
        <title>Haliovirga abyssi gen. nov., sp. nov., a mesophilic fermentative bacterium isolated from the Iheya North hydrothermal field and the proposal of Haliovirgaceae fam. nov.</title>
        <authorList>
            <person name="Miyazaki U."/>
            <person name="Tame A."/>
            <person name="Miyazaki J."/>
            <person name="Takai K."/>
            <person name="Sawayama S."/>
            <person name="Kitajima M."/>
            <person name="Okamoto A."/>
            <person name="Nakagawa S."/>
        </authorList>
    </citation>
    <scope>NUCLEOTIDE SEQUENCE [LARGE SCALE GENOMIC DNA]</scope>
    <source>
        <strain evidence="1 2">IC12</strain>
    </source>
</reference>
<sequence length="401" mass="46915">MKKTLIIMIDAVRPDYISKEYTPFLYELKEKNTFLKLHTLLGYSSGIHPSIYTGCYQDKTGKFVVFYKDEENSIFKWTKFLKLIPTDFLRKYAIAFMKVPYYYTPKKYKKFLPKFFRETVIKVPPSIPLDILPYFNMGNKGNKLKTLYDYLDENSVSYESYATTKNTYFENVTSLEELKISDKTVDSFYIYEPDGYGHKYGANSKEIKELMSKIDKKVKSLYKEALEKFKDVNLFIFSDHGMYNVEKFVDIQTPLKKAGLEQPRDFIAFFDTTFARFWTKDNGVKDKIIEVLNNTEGVRYLNDTLLDKYKINFKEKEKFGEIIGVVEGGIRQFPDYFSPVRSTIKGLHGTFPEYEGSYGIFFSNCINTSEKEIKVVDILPTIMKISNLKYDEKFVDGDSIV</sequence>
<dbReference type="PANTHER" id="PTHR10151">
    <property type="entry name" value="ECTONUCLEOTIDE PYROPHOSPHATASE/PHOSPHODIESTERASE"/>
    <property type="match status" value="1"/>
</dbReference>
<dbReference type="GO" id="GO:0016787">
    <property type="term" value="F:hydrolase activity"/>
    <property type="evidence" value="ECO:0007669"/>
    <property type="project" value="UniProtKB-ARBA"/>
</dbReference>
<dbReference type="PANTHER" id="PTHR10151:SF120">
    <property type="entry name" value="BIS(5'-ADENOSYL)-TRIPHOSPHATASE"/>
    <property type="match status" value="1"/>
</dbReference>
<organism evidence="1 2">
    <name type="scientific">Haliovirga abyssi</name>
    <dbReference type="NCBI Taxonomy" id="2996794"/>
    <lineage>
        <taxon>Bacteria</taxon>
        <taxon>Fusobacteriati</taxon>
        <taxon>Fusobacteriota</taxon>
        <taxon>Fusobacteriia</taxon>
        <taxon>Fusobacteriales</taxon>
        <taxon>Haliovirgaceae</taxon>
        <taxon>Haliovirga</taxon>
    </lineage>
</organism>
<protein>
    <recommendedName>
        <fullName evidence="3">Alkaline phosphatase family protein</fullName>
    </recommendedName>
</protein>
<proteinExistence type="predicted"/>
<dbReference type="InterPro" id="IPR002591">
    <property type="entry name" value="Phosphodiest/P_Trfase"/>
</dbReference>
<evidence type="ECO:0008006" key="3">
    <source>
        <dbReference type="Google" id="ProtNLM"/>
    </source>
</evidence>
<dbReference type="RefSeq" id="WP_307903974.1">
    <property type="nucleotide sequence ID" value="NZ_AP027059.1"/>
</dbReference>
<keyword evidence="2" id="KW-1185">Reference proteome</keyword>
<dbReference type="InterPro" id="IPR017850">
    <property type="entry name" value="Alkaline_phosphatase_core_sf"/>
</dbReference>
<dbReference type="Pfam" id="PF01663">
    <property type="entry name" value="Phosphodiest"/>
    <property type="match status" value="1"/>
</dbReference>
<gene>
    <name evidence="1" type="ORF">HLVA_17020</name>
</gene>
<dbReference type="SUPFAM" id="SSF53649">
    <property type="entry name" value="Alkaline phosphatase-like"/>
    <property type="match status" value="1"/>
</dbReference>
<accession>A0AAU9DRD9</accession>
<dbReference type="EMBL" id="AP027059">
    <property type="protein sequence ID" value="BDU51133.1"/>
    <property type="molecule type" value="Genomic_DNA"/>
</dbReference>
<evidence type="ECO:0000313" key="2">
    <source>
        <dbReference type="Proteomes" id="UP001321582"/>
    </source>
</evidence>
<dbReference type="Gene3D" id="3.40.720.10">
    <property type="entry name" value="Alkaline Phosphatase, subunit A"/>
    <property type="match status" value="1"/>
</dbReference>